<evidence type="ECO:0000259" key="3">
    <source>
        <dbReference type="Pfam" id="PF12172"/>
    </source>
</evidence>
<dbReference type="Pfam" id="PF12172">
    <property type="entry name" value="zf-ChsH2"/>
    <property type="match status" value="1"/>
</dbReference>
<evidence type="ECO:0000313" key="5">
    <source>
        <dbReference type="Proteomes" id="UP000238169"/>
    </source>
</evidence>
<proteinExistence type="predicted"/>
<dbReference type="InterPro" id="IPR002878">
    <property type="entry name" value="ChsH2_C"/>
</dbReference>
<dbReference type="InterPro" id="IPR052513">
    <property type="entry name" value="Thioester_dehydratase-like"/>
</dbReference>
<dbReference type="Gene3D" id="6.10.30.10">
    <property type="match status" value="1"/>
</dbReference>
<protein>
    <recommendedName>
        <fullName evidence="6">DNA-binding protein</fullName>
    </recommendedName>
</protein>
<dbReference type="Proteomes" id="UP000238169">
    <property type="component" value="Unassembled WGS sequence"/>
</dbReference>
<dbReference type="PANTHER" id="PTHR34075">
    <property type="entry name" value="BLR3430 PROTEIN"/>
    <property type="match status" value="1"/>
</dbReference>
<name>A0A2U3I377_9BURK</name>
<feature type="domain" description="ChsH2 C-terminal OB-fold" evidence="2">
    <location>
        <begin position="60"/>
        <end position="126"/>
    </location>
</feature>
<dbReference type="RefSeq" id="WP_106854273.1">
    <property type="nucleotide sequence ID" value="NZ_OGTP01000004.1"/>
</dbReference>
<dbReference type="PANTHER" id="PTHR34075:SF5">
    <property type="entry name" value="BLR3430 PROTEIN"/>
    <property type="match status" value="1"/>
</dbReference>
<sequence>MNHAKDTPARFTPVPTPGTRPFWEGTQAGELRIQVCGHCRALVLYPRPHCPECGAQSLSWVRASGRGRLHSYVVSHVASPWSGGDTPYVIAVVELEEGPRMMSNLVGVPPLPERLQLDMPLEVVFEPRGEVALPLFKPASPRTP</sequence>
<dbReference type="SUPFAM" id="SSF50249">
    <property type="entry name" value="Nucleic acid-binding proteins"/>
    <property type="match status" value="1"/>
</dbReference>
<gene>
    <name evidence="4" type="ORF">NOV72_01829</name>
</gene>
<feature type="domain" description="ChsH2 rubredoxin-like zinc ribbon" evidence="3">
    <location>
        <begin position="23"/>
        <end position="58"/>
    </location>
</feature>
<evidence type="ECO:0000259" key="2">
    <source>
        <dbReference type="Pfam" id="PF01796"/>
    </source>
</evidence>
<accession>A0A2U3I377</accession>
<dbReference type="InterPro" id="IPR022002">
    <property type="entry name" value="ChsH2_Znr"/>
</dbReference>
<evidence type="ECO:0000313" key="4">
    <source>
        <dbReference type="EMBL" id="SPB14586.1"/>
    </source>
</evidence>
<dbReference type="InterPro" id="IPR012340">
    <property type="entry name" value="NA-bd_OB-fold"/>
</dbReference>
<evidence type="ECO:0008006" key="6">
    <source>
        <dbReference type="Google" id="ProtNLM"/>
    </source>
</evidence>
<feature type="region of interest" description="Disordered" evidence="1">
    <location>
        <begin position="1"/>
        <end position="20"/>
    </location>
</feature>
<keyword evidence="5" id="KW-1185">Reference proteome</keyword>
<organism evidence="4 5">
    <name type="scientific">Caballeronia novacaledonica</name>
    <dbReference type="NCBI Taxonomy" id="1544861"/>
    <lineage>
        <taxon>Bacteria</taxon>
        <taxon>Pseudomonadati</taxon>
        <taxon>Pseudomonadota</taxon>
        <taxon>Betaproteobacteria</taxon>
        <taxon>Burkholderiales</taxon>
        <taxon>Burkholderiaceae</taxon>
        <taxon>Caballeronia</taxon>
    </lineage>
</organism>
<dbReference type="EMBL" id="OGTP01000004">
    <property type="protein sequence ID" value="SPB14586.1"/>
    <property type="molecule type" value="Genomic_DNA"/>
</dbReference>
<evidence type="ECO:0000256" key="1">
    <source>
        <dbReference type="SAM" id="MobiDB-lite"/>
    </source>
</evidence>
<reference evidence="5" key="1">
    <citation type="submission" date="2018-01" db="EMBL/GenBank/DDBJ databases">
        <authorList>
            <person name="Peeters C."/>
        </authorList>
    </citation>
    <scope>NUCLEOTIDE SEQUENCE [LARGE SCALE GENOMIC DNA]</scope>
</reference>
<dbReference type="AlphaFoldDB" id="A0A2U3I377"/>
<dbReference type="Pfam" id="PF01796">
    <property type="entry name" value="OB_ChsH2_C"/>
    <property type="match status" value="1"/>
</dbReference>
<dbReference type="OrthoDB" id="5514845at2"/>